<comment type="caution">
    <text evidence="1">The sequence shown here is derived from an EMBL/GenBank/DDBJ whole genome shotgun (WGS) entry which is preliminary data.</text>
</comment>
<name>A0A2S6IB62_9BACT</name>
<gene>
    <name evidence="1" type="ORF">CLV84_1676</name>
</gene>
<dbReference type="Pfam" id="PF14054">
    <property type="entry name" value="DUF4249"/>
    <property type="match status" value="1"/>
</dbReference>
<dbReference type="InterPro" id="IPR025345">
    <property type="entry name" value="DUF4249"/>
</dbReference>
<organism evidence="1 2">
    <name type="scientific">Neolewinella xylanilytica</name>
    <dbReference type="NCBI Taxonomy" id="1514080"/>
    <lineage>
        <taxon>Bacteria</taxon>
        <taxon>Pseudomonadati</taxon>
        <taxon>Bacteroidota</taxon>
        <taxon>Saprospiria</taxon>
        <taxon>Saprospirales</taxon>
        <taxon>Lewinellaceae</taxon>
        <taxon>Neolewinella</taxon>
    </lineage>
</organism>
<proteinExistence type="predicted"/>
<keyword evidence="2" id="KW-1185">Reference proteome</keyword>
<dbReference type="AlphaFoldDB" id="A0A2S6IB62"/>
<dbReference type="RefSeq" id="WP_104419240.1">
    <property type="nucleotide sequence ID" value="NZ_PTJC01000005.1"/>
</dbReference>
<evidence type="ECO:0000313" key="1">
    <source>
        <dbReference type="EMBL" id="PPK88706.1"/>
    </source>
</evidence>
<reference evidence="1 2" key="1">
    <citation type="submission" date="2018-02" db="EMBL/GenBank/DDBJ databases">
        <title>Genomic Encyclopedia of Archaeal and Bacterial Type Strains, Phase II (KMG-II): from individual species to whole genera.</title>
        <authorList>
            <person name="Goeker M."/>
        </authorList>
    </citation>
    <scope>NUCLEOTIDE SEQUENCE [LARGE SCALE GENOMIC DNA]</scope>
    <source>
        <strain evidence="1 2">DSM 29526</strain>
    </source>
</reference>
<sequence length="311" mass="33884">MRGVIPILAVTVLLTSACGEDPFRQVVDIDLPDHDPAPAVVLELVAGDTVARHFVARSYGTQDDRLEEDLAYDIVLYRDGAEILRHSGSTDDFNNYDSTRANLTLGTPLDSVPARYRLEVNVAGLGSASAEEIMPQQPVARVVRFERDGALSSDGERVDALRLAISDPPGVANYYAVQLGYRGIGATSCSYIDGTVTCDSTYADFSLFAETPNPLVRDLGYTYRMGLSDASFDGQDYQLDVQFSSAEVGENASLFVEVFGLTEAAFRYLVSKEAFDEARGNPFAEPVTVSNNIDGGYGYFIVANRRRLPLE</sequence>
<evidence type="ECO:0000313" key="2">
    <source>
        <dbReference type="Proteomes" id="UP000237662"/>
    </source>
</evidence>
<dbReference type="PROSITE" id="PS51257">
    <property type="entry name" value="PROKAR_LIPOPROTEIN"/>
    <property type="match status" value="1"/>
</dbReference>
<dbReference type="EMBL" id="PTJC01000005">
    <property type="protein sequence ID" value="PPK88706.1"/>
    <property type="molecule type" value="Genomic_DNA"/>
</dbReference>
<dbReference type="OrthoDB" id="1115009at2"/>
<protein>
    <submittedName>
        <fullName evidence="1">Uncharacterized protein DUF4249</fullName>
    </submittedName>
</protein>
<accession>A0A2S6IB62</accession>
<dbReference type="Proteomes" id="UP000237662">
    <property type="component" value="Unassembled WGS sequence"/>
</dbReference>